<name>A0A0R0GL63_SOYBN</name>
<dbReference type="Gramene" id="KRH19152">
    <property type="protein sequence ID" value="KRH19152"/>
    <property type="gene ID" value="GLYMA_13G103800"/>
</dbReference>
<reference evidence="1 2" key="1">
    <citation type="journal article" date="2010" name="Nature">
        <title>Genome sequence of the palaeopolyploid soybean.</title>
        <authorList>
            <person name="Schmutz J."/>
            <person name="Cannon S.B."/>
            <person name="Schlueter J."/>
            <person name="Ma J."/>
            <person name="Mitros T."/>
            <person name="Nelson W."/>
            <person name="Hyten D.L."/>
            <person name="Song Q."/>
            <person name="Thelen J.J."/>
            <person name="Cheng J."/>
            <person name="Xu D."/>
            <person name="Hellsten U."/>
            <person name="May G.D."/>
            <person name="Yu Y."/>
            <person name="Sakurai T."/>
            <person name="Umezawa T."/>
            <person name="Bhattacharyya M.K."/>
            <person name="Sandhu D."/>
            <person name="Valliyodan B."/>
            <person name="Lindquist E."/>
            <person name="Peto M."/>
            <person name="Grant D."/>
            <person name="Shu S."/>
            <person name="Goodstein D."/>
            <person name="Barry K."/>
            <person name="Futrell-Griggs M."/>
            <person name="Abernathy B."/>
            <person name="Du J."/>
            <person name="Tian Z."/>
            <person name="Zhu L."/>
            <person name="Gill N."/>
            <person name="Joshi T."/>
            <person name="Libault M."/>
            <person name="Sethuraman A."/>
            <person name="Zhang X.-C."/>
            <person name="Shinozaki K."/>
            <person name="Nguyen H.T."/>
            <person name="Wing R.A."/>
            <person name="Cregan P."/>
            <person name="Specht J."/>
            <person name="Grimwood J."/>
            <person name="Rokhsar D."/>
            <person name="Stacey G."/>
            <person name="Shoemaker R.C."/>
            <person name="Jackson S.A."/>
        </authorList>
    </citation>
    <scope>NUCLEOTIDE SEQUENCE</scope>
    <source>
        <strain evidence="2">cv. Williams 82</strain>
        <tissue evidence="1">Callus</tissue>
    </source>
</reference>
<gene>
    <name evidence="1" type="ORF">GLYMA_13G103800</name>
</gene>
<organism evidence="1">
    <name type="scientific">Glycine max</name>
    <name type="common">Soybean</name>
    <name type="synonym">Glycine hispida</name>
    <dbReference type="NCBI Taxonomy" id="3847"/>
    <lineage>
        <taxon>Eukaryota</taxon>
        <taxon>Viridiplantae</taxon>
        <taxon>Streptophyta</taxon>
        <taxon>Embryophyta</taxon>
        <taxon>Tracheophyta</taxon>
        <taxon>Spermatophyta</taxon>
        <taxon>Magnoliopsida</taxon>
        <taxon>eudicotyledons</taxon>
        <taxon>Gunneridae</taxon>
        <taxon>Pentapetalae</taxon>
        <taxon>rosids</taxon>
        <taxon>fabids</taxon>
        <taxon>Fabales</taxon>
        <taxon>Fabaceae</taxon>
        <taxon>Papilionoideae</taxon>
        <taxon>50 kb inversion clade</taxon>
        <taxon>NPAAA clade</taxon>
        <taxon>indigoferoid/millettioid clade</taxon>
        <taxon>Phaseoleae</taxon>
        <taxon>Glycine</taxon>
        <taxon>Glycine subgen. Soja</taxon>
    </lineage>
</organism>
<keyword evidence="3" id="KW-1185">Reference proteome</keyword>
<dbReference type="AlphaFoldDB" id="A0A0R0GL63"/>
<dbReference type="EnsemblPlants" id="KRH19152">
    <property type="protein sequence ID" value="KRH19152"/>
    <property type="gene ID" value="GLYMA_13G103800"/>
</dbReference>
<evidence type="ECO:0000313" key="3">
    <source>
        <dbReference type="Proteomes" id="UP000008827"/>
    </source>
</evidence>
<reference evidence="2" key="2">
    <citation type="submission" date="2018-02" db="UniProtKB">
        <authorList>
            <consortium name="EnsemblPlants"/>
        </authorList>
    </citation>
    <scope>IDENTIFICATION</scope>
    <source>
        <strain evidence="2">Williams 82</strain>
    </source>
</reference>
<proteinExistence type="predicted"/>
<protein>
    <submittedName>
        <fullName evidence="1 2">Uncharacterized protein</fullName>
    </submittedName>
</protein>
<reference evidence="1" key="3">
    <citation type="submission" date="2018-07" db="EMBL/GenBank/DDBJ databases">
        <title>WGS assembly of Glycine max.</title>
        <authorList>
            <person name="Schmutz J."/>
            <person name="Cannon S."/>
            <person name="Schlueter J."/>
            <person name="Ma J."/>
            <person name="Mitros T."/>
            <person name="Nelson W."/>
            <person name="Hyten D."/>
            <person name="Song Q."/>
            <person name="Thelen J."/>
            <person name="Cheng J."/>
            <person name="Xu D."/>
            <person name="Hellsten U."/>
            <person name="May G."/>
            <person name="Yu Y."/>
            <person name="Sakurai T."/>
            <person name="Umezawa T."/>
            <person name="Bhattacharyya M."/>
            <person name="Sandhu D."/>
            <person name="Valliyodan B."/>
            <person name="Lindquist E."/>
            <person name="Peto M."/>
            <person name="Grant D."/>
            <person name="Shu S."/>
            <person name="Goodstein D."/>
            <person name="Barry K."/>
            <person name="Futrell-Griggs M."/>
            <person name="Abernathy B."/>
            <person name="Du J."/>
            <person name="Tian Z."/>
            <person name="Zhu L."/>
            <person name="Gill N."/>
            <person name="Joshi T."/>
            <person name="Libault M."/>
            <person name="Sethuraman A."/>
            <person name="Zhang X."/>
            <person name="Shinozaki K."/>
            <person name="Nguyen H."/>
            <person name="Wing R."/>
            <person name="Cregan P."/>
            <person name="Specht J."/>
            <person name="Grimwood J."/>
            <person name="Rokhsar D."/>
            <person name="Stacey G."/>
            <person name="Shoemaker R."/>
            <person name="Jackson S."/>
        </authorList>
    </citation>
    <scope>NUCLEOTIDE SEQUENCE</scope>
    <source>
        <tissue evidence="1">Callus</tissue>
    </source>
</reference>
<dbReference type="InParanoid" id="A0A0R0GL63"/>
<sequence length="92" mass="10085">MCVVLGLSSRWSSPSLPSWCRVLRSVRVVPLEFACCCSCSCCSSPFACKNRVRVGSGQPNTTHCENFKKTKKAVFHHFCRSATVVKAMAAVI</sequence>
<dbReference type="EMBL" id="CM000846">
    <property type="protein sequence ID" value="KRH19152.1"/>
    <property type="molecule type" value="Genomic_DNA"/>
</dbReference>
<evidence type="ECO:0000313" key="1">
    <source>
        <dbReference type="EMBL" id="KRH19152.1"/>
    </source>
</evidence>
<accession>A0A0R0GL63</accession>
<evidence type="ECO:0000313" key="2">
    <source>
        <dbReference type="EnsemblPlants" id="KRH19152"/>
    </source>
</evidence>
<dbReference type="Proteomes" id="UP000008827">
    <property type="component" value="Chromosome 13"/>
</dbReference>